<evidence type="ECO:0000313" key="7">
    <source>
        <dbReference type="Proteomes" id="UP000046187"/>
    </source>
</evidence>
<dbReference type="EC" id="3.1.1.11" evidence="6"/>
<dbReference type="Gene3D" id="2.160.20.10">
    <property type="entry name" value="Single-stranded right-handed beta-helix, Pectin lyase-like"/>
    <property type="match status" value="1"/>
</dbReference>
<name>A0A0K2ZEZ2_9XANT</name>
<keyword evidence="7" id="KW-1185">Reference proteome</keyword>
<keyword evidence="2 6" id="KW-0378">Hydrolase</keyword>
<dbReference type="EMBL" id="CXOI01000015">
    <property type="protein sequence ID" value="CTP84296.1"/>
    <property type="molecule type" value="Genomic_DNA"/>
</dbReference>
<evidence type="ECO:0000256" key="1">
    <source>
        <dbReference type="ARBA" id="ARBA00008891"/>
    </source>
</evidence>
<evidence type="ECO:0000259" key="5">
    <source>
        <dbReference type="Pfam" id="PF01095"/>
    </source>
</evidence>
<dbReference type="InterPro" id="IPR000070">
    <property type="entry name" value="Pectinesterase_cat"/>
</dbReference>
<dbReference type="PANTHER" id="PTHR31321:SF57">
    <property type="entry name" value="PECTINESTERASE 53-RELATED"/>
    <property type="match status" value="1"/>
</dbReference>
<dbReference type="RefSeq" id="WP_053834460.1">
    <property type="nucleotide sequence ID" value="NZ_CXOI01000015.1"/>
</dbReference>
<organism evidence="6 7">
    <name type="scientific">Xanthomonas graminis pv. arrhenatheri LMG 727</name>
    <dbReference type="NCBI Taxonomy" id="1195923"/>
    <lineage>
        <taxon>Bacteria</taxon>
        <taxon>Pseudomonadati</taxon>
        <taxon>Pseudomonadota</taxon>
        <taxon>Gammaproteobacteria</taxon>
        <taxon>Lysobacterales</taxon>
        <taxon>Lysobacteraceae</taxon>
        <taxon>Xanthomonas</taxon>
        <taxon>Xanthomonas translucens group</taxon>
        <taxon>Xanthomonas graminis</taxon>
    </lineage>
</organism>
<comment type="similarity">
    <text evidence="1">Belongs to the pectinesterase family.</text>
</comment>
<proteinExistence type="inferred from homology"/>
<dbReference type="GO" id="GO:0030599">
    <property type="term" value="F:pectinesterase activity"/>
    <property type="evidence" value="ECO:0007669"/>
    <property type="project" value="UniProtKB-EC"/>
</dbReference>
<dbReference type="InterPro" id="IPR012334">
    <property type="entry name" value="Pectin_lyas_fold"/>
</dbReference>
<dbReference type="GO" id="GO:0009279">
    <property type="term" value="C:cell outer membrane"/>
    <property type="evidence" value="ECO:0007669"/>
    <property type="project" value="TreeGrafter"/>
</dbReference>
<keyword evidence="3" id="KW-0063">Aspartyl esterase</keyword>
<dbReference type="InterPro" id="IPR011050">
    <property type="entry name" value="Pectin_lyase_fold/virulence"/>
</dbReference>
<dbReference type="PANTHER" id="PTHR31321">
    <property type="entry name" value="ACYL-COA THIOESTER HYDROLASE YBHC-RELATED"/>
    <property type="match status" value="1"/>
</dbReference>
<evidence type="ECO:0000313" key="6">
    <source>
        <dbReference type="EMBL" id="CTP84296.1"/>
    </source>
</evidence>
<evidence type="ECO:0000256" key="4">
    <source>
        <dbReference type="SAM" id="SignalP"/>
    </source>
</evidence>
<dbReference type="AlphaFoldDB" id="A0A0K2ZEZ2"/>
<evidence type="ECO:0000256" key="2">
    <source>
        <dbReference type="ARBA" id="ARBA00022801"/>
    </source>
</evidence>
<dbReference type="GO" id="GO:0042545">
    <property type="term" value="P:cell wall modification"/>
    <property type="evidence" value="ECO:0007669"/>
    <property type="project" value="InterPro"/>
</dbReference>
<dbReference type="SUPFAM" id="SSF51126">
    <property type="entry name" value="Pectin lyase-like"/>
    <property type="match status" value="1"/>
</dbReference>
<feature type="domain" description="Pectinesterase catalytic" evidence="5">
    <location>
        <begin position="77"/>
        <end position="323"/>
    </location>
</feature>
<dbReference type="Proteomes" id="UP000046187">
    <property type="component" value="Unassembled WGS sequence"/>
</dbReference>
<keyword evidence="4" id="KW-0732">Signal</keyword>
<dbReference type="NCBIfam" id="NF007822">
    <property type="entry name" value="PRK10531.1"/>
    <property type="match status" value="1"/>
</dbReference>
<accession>A0A0K2ZEZ2</accession>
<protein>
    <submittedName>
        <fullName evidence="6">Pectinesterase</fullName>
        <ecNumber evidence="6">3.1.1.11</ecNumber>
    </submittedName>
</protein>
<gene>
    <name evidence="6" type="primary">pme3</name>
    <name evidence="6" type="ORF">XTALMG727_0932</name>
</gene>
<reference evidence="7" key="1">
    <citation type="submission" date="2015-07" db="EMBL/GenBank/DDBJ databases">
        <authorList>
            <person name="Wibberg D."/>
        </authorList>
    </citation>
    <scope>NUCLEOTIDE SEQUENCE [LARGE SCALE GENOMIC DNA]</scope>
</reference>
<sequence length="393" mass="41173">MHFPASLHASALLAICSVFSTHAQAGTGSADRPQLSATDARQQTVSTYLAKAGMIGALVTDNWDPSAGVALLSADYRVASDGSAAFRSVQAAMDKAVADGGKMRRYISLAAGTYNELVCVPADAPPITLFGLGETRSETLISFDNANPTPKPVGTPSQPCATNANAAVIGTSGSATVTVNAGAFQARNLTIANSYVEGSYAGTNQAAVAINVRGDKTVFEDVALLGNQDTLLIGASNPASLIRAYFKNCLVQGDDDFIFGPGIAVFSHSIIRYDARRTGGDFGRYLFAPSTLPGSANGFLAIDSVFDLIGDIADNTVYLGRAWDQSVPDLAHYVNGTSPNGQVTIRNSLLGAHIRKQAPWSMSTAKRPYCNADCAYARNRFYEYANTGPGSAD</sequence>
<dbReference type="Pfam" id="PF01095">
    <property type="entry name" value="Pectinesterase"/>
    <property type="match status" value="1"/>
</dbReference>
<feature type="chain" id="PRO_5011120938" evidence="4">
    <location>
        <begin position="26"/>
        <end position="393"/>
    </location>
</feature>
<feature type="signal peptide" evidence="4">
    <location>
        <begin position="1"/>
        <end position="25"/>
    </location>
</feature>
<evidence type="ECO:0000256" key="3">
    <source>
        <dbReference type="ARBA" id="ARBA00023085"/>
    </source>
</evidence>